<evidence type="ECO:0008006" key="4">
    <source>
        <dbReference type="Google" id="ProtNLM"/>
    </source>
</evidence>
<accession>A0A5B8YDV4</accession>
<organism evidence="2 3">
    <name type="scientific">Persicimonas caeni</name>
    <dbReference type="NCBI Taxonomy" id="2292766"/>
    <lineage>
        <taxon>Bacteria</taxon>
        <taxon>Deltaproteobacteria</taxon>
        <taxon>Bradymonadales</taxon>
        <taxon>Bradymonadaceae</taxon>
        <taxon>Persicimonas</taxon>
    </lineage>
</organism>
<accession>A0A4Y6Q1W4</accession>
<dbReference type="EMBL" id="CP041186">
    <property type="protein sequence ID" value="QDG54167.1"/>
    <property type="molecule type" value="Genomic_DNA"/>
</dbReference>
<dbReference type="Proteomes" id="UP000315995">
    <property type="component" value="Chromosome"/>
</dbReference>
<keyword evidence="3" id="KW-1185">Reference proteome</keyword>
<proteinExistence type="predicted"/>
<dbReference type="RefSeq" id="WP_141200611.1">
    <property type="nucleotide sequence ID" value="NZ_CP041186.1"/>
</dbReference>
<dbReference type="OrthoDB" id="946745at2"/>
<dbReference type="PROSITE" id="PS51257">
    <property type="entry name" value="PROKAR_LIPOPROTEIN"/>
    <property type="match status" value="1"/>
</dbReference>
<evidence type="ECO:0000313" key="2">
    <source>
        <dbReference type="EMBL" id="QDG54167.1"/>
    </source>
</evidence>
<sequence>MSRLSGHVSQVLSVSCLALSLLTLGHTRAFAGTDDWAPATVSVALQAESIELPFSFSGLRSGVLHPGIEAGVEWELWGRGMWHLGWGAQFGYYFHEDLQHGAYLVPALAGEARATGGLVGRADVGLGALHTWSEPEAFELQADGTYEPSTDWGRVRLMPRAGVGAGWAFEQSDRPPVEVFLRYTVFFEIPFSPPNDIPAMFHTLTQVGVRFGWPGSGG</sequence>
<evidence type="ECO:0000313" key="3">
    <source>
        <dbReference type="Proteomes" id="UP000315995"/>
    </source>
</evidence>
<keyword evidence="1" id="KW-0732">Signal</keyword>
<protein>
    <recommendedName>
        <fullName evidence="4">Porin family protein</fullName>
    </recommendedName>
</protein>
<evidence type="ECO:0000256" key="1">
    <source>
        <dbReference type="SAM" id="SignalP"/>
    </source>
</evidence>
<reference evidence="2 3" key="1">
    <citation type="submission" date="2019-06" db="EMBL/GenBank/DDBJ databases">
        <title>Persicimonas caeni gen. nov., sp. nov., a predatory bacterium isolated from solar saltern.</title>
        <authorList>
            <person name="Wang S."/>
        </authorList>
    </citation>
    <scope>NUCLEOTIDE SEQUENCE [LARGE SCALE GENOMIC DNA]</scope>
    <source>
        <strain evidence="2 3">YN101</strain>
    </source>
</reference>
<feature type="signal peptide" evidence="1">
    <location>
        <begin position="1"/>
        <end position="31"/>
    </location>
</feature>
<feature type="chain" id="PRO_5030106873" description="Porin family protein" evidence="1">
    <location>
        <begin position="32"/>
        <end position="218"/>
    </location>
</feature>
<dbReference type="AlphaFoldDB" id="A0A4Y6Q1W4"/>
<gene>
    <name evidence="2" type="ORF">FIV42_26520</name>
</gene>
<name>A0A4Y6Q1W4_PERCE</name>